<feature type="transmembrane region" description="Helical" evidence="6">
    <location>
        <begin position="112"/>
        <end position="131"/>
    </location>
</feature>
<reference evidence="7 8" key="1">
    <citation type="submission" date="2024-03" db="EMBL/GenBank/DDBJ databases">
        <title>Draft genome sequence of Klenkia sp. LSe6-5.</title>
        <authorList>
            <person name="Duangmal K."/>
            <person name="Chantavorakit T."/>
        </authorList>
    </citation>
    <scope>NUCLEOTIDE SEQUENCE [LARGE SCALE GENOMIC DNA]</scope>
    <source>
        <strain evidence="7 8">LSe6-5</strain>
    </source>
</reference>
<keyword evidence="8" id="KW-1185">Reference proteome</keyword>
<evidence type="ECO:0000313" key="7">
    <source>
        <dbReference type="EMBL" id="MEI4272818.1"/>
    </source>
</evidence>
<dbReference type="PANTHER" id="PTHR30250">
    <property type="entry name" value="PST FAMILY PREDICTED COLANIC ACID TRANSPORTER"/>
    <property type="match status" value="1"/>
</dbReference>
<feature type="transmembrane region" description="Helical" evidence="6">
    <location>
        <begin position="268"/>
        <end position="287"/>
    </location>
</feature>
<feature type="transmembrane region" description="Helical" evidence="6">
    <location>
        <begin position="152"/>
        <end position="169"/>
    </location>
</feature>
<keyword evidence="3 6" id="KW-0812">Transmembrane</keyword>
<accession>A0ABU8DW11</accession>
<protein>
    <submittedName>
        <fullName evidence="7">Oligosaccharide flippase family protein</fullName>
    </submittedName>
</protein>
<dbReference type="EMBL" id="JBAPLU010000014">
    <property type="protein sequence ID" value="MEI4272818.1"/>
    <property type="molecule type" value="Genomic_DNA"/>
</dbReference>
<name>A0ABU8DW11_9ACTN</name>
<keyword evidence="5 6" id="KW-0472">Membrane</keyword>
<evidence type="ECO:0000256" key="6">
    <source>
        <dbReference type="SAM" id="Phobius"/>
    </source>
</evidence>
<evidence type="ECO:0000313" key="8">
    <source>
        <dbReference type="Proteomes" id="UP001361570"/>
    </source>
</evidence>
<keyword evidence="4 6" id="KW-1133">Transmembrane helix</keyword>
<feature type="transmembrane region" description="Helical" evidence="6">
    <location>
        <begin position="231"/>
        <end position="248"/>
    </location>
</feature>
<feature type="transmembrane region" description="Helical" evidence="6">
    <location>
        <begin position="84"/>
        <end position="106"/>
    </location>
</feature>
<evidence type="ECO:0000256" key="2">
    <source>
        <dbReference type="ARBA" id="ARBA00022475"/>
    </source>
</evidence>
<organism evidence="7 8">
    <name type="scientific">Klenkia sesuvii</name>
    <dbReference type="NCBI Taxonomy" id="3103137"/>
    <lineage>
        <taxon>Bacteria</taxon>
        <taxon>Bacillati</taxon>
        <taxon>Actinomycetota</taxon>
        <taxon>Actinomycetes</taxon>
        <taxon>Geodermatophilales</taxon>
        <taxon>Geodermatophilaceae</taxon>
        <taxon>Klenkia</taxon>
    </lineage>
</organism>
<evidence type="ECO:0000256" key="3">
    <source>
        <dbReference type="ARBA" id="ARBA00022692"/>
    </source>
</evidence>
<dbReference type="InterPro" id="IPR002797">
    <property type="entry name" value="Polysacc_synth"/>
</dbReference>
<comment type="subcellular location">
    <subcellularLocation>
        <location evidence="1">Cell membrane</location>
        <topology evidence="1">Multi-pass membrane protein</topology>
    </subcellularLocation>
</comment>
<feature type="transmembrane region" description="Helical" evidence="6">
    <location>
        <begin position="375"/>
        <end position="395"/>
    </location>
</feature>
<feature type="transmembrane region" description="Helical" evidence="6">
    <location>
        <begin position="17"/>
        <end position="35"/>
    </location>
</feature>
<dbReference type="RefSeq" id="WP_336404943.1">
    <property type="nucleotide sequence ID" value="NZ_JBAPLU010000014.1"/>
</dbReference>
<dbReference type="Pfam" id="PF01943">
    <property type="entry name" value="Polysacc_synt"/>
    <property type="match status" value="1"/>
</dbReference>
<proteinExistence type="predicted"/>
<feature type="transmembrane region" description="Helical" evidence="6">
    <location>
        <begin position="47"/>
        <end position="72"/>
    </location>
</feature>
<gene>
    <name evidence="7" type="ORF">TEK04_13900</name>
</gene>
<dbReference type="PANTHER" id="PTHR30250:SF11">
    <property type="entry name" value="O-ANTIGEN TRANSPORTER-RELATED"/>
    <property type="match status" value="1"/>
</dbReference>
<evidence type="ECO:0000256" key="4">
    <source>
        <dbReference type="ARBA" id="ARBA00022989"/>
    </source>
</evidence>
<feature type="transmembrane region" description="Helical" evidence="6">
    <location>
        <begin position="175"/>
        <end position="193"/>
    </location>
</feature>
<sequence>MTNTGVTRSSVRQARSFLAYGAGPMVGLVTAPLLARALGPNGRGEFAAIMLVITVAGAVASFGIPAATSVFVSRGYPVTEVNRISQATSLVCAVPVYIAVVLYGRLVAERLGLSWPVLAVFYLAVIASASVQSRRGLWQGSGQIGRLDLERAVYATLRLLGVVLLFSVGSQSAPAFAASSLLAFLVASSVIWTRLPSRRPAMPAEPNSQSVAAKGAIGPTRSRDEAVSRHSFMRYSATAAVGTIALVANSRLDQVILPSLTTLQEFGFYSVAVTLAEVPLIAGTLLARDLIRRAVAEAKVKDLLRRTIATQIIGVALVVAIAVLLFPAVPLLYGDAFRPVIPATLILLMATVITMYAQGLIAILQGRGRPAKSSVASVAGLVATVMGYVYVGLGATAIDAAFITLVTQGVTLVAASLLLRFGGASEQLAINKVRGK</sequence>
<keyword evidence="2" id="KW-1003">Cell membrane</keyword>
<feature type="transmembrane region" description="Helical" evidence="6">
    <location>
        <begin position="341"/>
        <end position="363"/>
    </location>
</feature>
<feature type="transmembrane region" description="Helical" evidence="6">
    <location>
        <begin position="401"/>
        <end position="422"/>
    </location>
</feature>
<comment type="caution">
    <text evidence="7">The sequence shown here is derived from an EMBL/GenBank/DDBJ whole genome shotgun (WGS) entry which is preliminary data.</text>
</comment>
<evidence type="ECO:0000256" key="5">
    <source>
        <dbReference type="ARBA" id="ARBA00023136"/>
    </source>
</evidence>
<evidence type="ECO:0000256" key="1">
    <source>
        <dbReference type="ARBA" id="ARBA00004651"/>
    </source>
</evidence>
<dbReference type="InterPro" id="IPR050833">
    <property type="entry name" value="Poly_Biosynth_Transport"/>
</dbReference>
<feature type="transmembrane region" description="Helical" evidence="6">
    <location>
        <begin position="308"/>
        <end position="329"/>
    </location>
</feature>
<dbReference type="Proteomes" id="UP001361570">
    <property type="component" value="Unassembled WGS sequence"/>
</dbReference>